<keyword evidence="5" id="KW-0479">Metal-binding</keyword>
<keyword evidence="2" id="KW-0378">Hydrolase</keyword>
<dbReference type="GO" id="GO:0017000">
    <property type="term" value="P:antibiotic biosynthetic process"/>
    <property type="evidence" value="ECO:0007669"/>
    <property type="project" value="InterPro"/>
</dbReference>
<dbReference type="Gene3D" id="1.10.1400.10">
    <property type="match status" value="1"/>
</dbReference>
<reference evidence="6 7" key="1">
    <citation type="submission" date="2012-12" db="EMBL/GenBank/DDBJ databases">
        <title>Genome assembly of Fulvivirga imtechensis AK7.</title>
        <authorList>
            <person name="Nupur N."/>
            <person name="Khatri I."/>
            <person name="Kumar R."/>
            <person name="Subramanian S."/>
            <person name="Pinnaka A."/>
        </authorList>
    </citation>
    <scope>NUCLEOTIDE SEQUENCE [LARGE SCALE GENOMIC DNA]</scope>
    <source>
        <strain evidence="6 7">AK7</strain>
    </source>
</reference>
<dbReference type="eggNOG" id="COG2366">
    <property type="taxonomic scope" value="Bacteria"/>
</dbReference>
<dbReference type="PANTHER" id="PTHR34218:SF5">
    <property type="entry name" value="PENICILLIN ACYLASE FAMILY PROTEIN"/>
    <property type="match status" value="1"/>
</dbReference>
<evidence type="ECO:0000313" key="6">
    <source>
        <dbReference type="EMBL" id="ELR73535.1"/>
    </source>
</evidence>
<dbReference type="MEROPS" id="S45.003"/>
<keyword evidence="3" id="KW-0865">Zymogen</keyword>
<protein>
    <submittedName>
        <fullName evidence="6">Penicillin amidase family protein</fullName>
    </submittedName>
</protein>
<dbReference type="GO" id="GO:0016811">
    <property type="term" value="F:hydrolase activity, acting on carbon-nitrogen (but not peptide) bonds, in linear amides"/>
    <property type="evidence" value="ECO:0007669"/>
    <property type="project" value="InterPro"/>
</dbReference>
<dbReference type="PATRIC" id="fig|1237149.3.peg.311"/>
<dbReference type="Proteomes" id="UP000011135">
    <property type="component" value="Unassembled WGS sequence"/>
</dbReference>
<dbReference type="InterPro" id="IPR043146">
    <property type="entry name" value="Penicillin_amidase_N_B-knob"/>
</dbReference>
<evidence type="ECO:0000256" key="2">
    <source>
        <dbReference type="ARBA" id="ARBA00022801"/>
    </source>
</evidence>
<dbReference type="Gene3D" id="1.10.439.10">
    <property type="entry name" value="Penicillin Amidohydrolase, domain 1"/>
    <property type="match status" value="1"/>
</dbReference>
<dbReference type="PANTHER" id="PTHR34218">
    <property type="entry name" value="PEPTIDASE S45 PENICILLIN AMIDASE"/>
    <property type="match status" value="1"/>
</dbReference>
<accession>L8JXL9</accession>
<comment type="similarity">
    <text evidence="1">Belongs to the peptidase S45 family.</text>
</comment>
<keyword evidence="7" id="KW-1185">Reference proteome</keyword>
<dbReference type="RefSeq" id="WP_009577755.1">
    <property type="nucleotide sequence ID" value="NZ_AMZN01000004.1"/>
</dbReference>
<dbReference type="PIRSF" id="PIRSF001227">
    <property type="entry name" value="Pen_acylase"/>
    <property type="match status" value="1"/>
</dbReference>
<dbReference type="OrthoDB" id="9759796at2"/>
<evidence type="ECO:0000256" key="5">
    <source>
        <dbReference type="PIRSR" id="PIRSR001227-2"/>
    </source>
</evidence>
<feature type="binding site" evidence="5">
    <location>
        <position position="321"/>
    </location>
    <ligand>
        <name>Ca(2+)</name>
        <dbReference type="ChEBI" id="CHEBI:29108"/>
    </ligand>
</feature>
<dbReference type="Pfam" id="PF01804">
    <property type="entry name" value="Penicil_amidase"/>
    <property type="match status" value="1"/>
</dbReference>
<evidence type="ECO:0000256" key="4">
    <source>
        <dbReference type="PIRSR" id="PIRSR001227-1"/>
    </source>
</evidence>
<feature type="active site" description="Nucleophile" evidence="4">
    <location>
        <position position="246"/>
    </location>
</feature>
<name>L8JXL9_9BACT</name>
<dbReference type="Gene3D" id="3.60.20.10">
    <property type="entry name" value="Glutamine Phosphoribosylpyrophosphate, subunit 1, domain 1"/>
    <property type="match status" value="1"/>
</dbReference>
<dbReference type="SUPFAM" id="SSF56235">
    <property type="entry name" value="N-terminal nucleophile aminohydrolases (Ntn hydrolases)"/>
    <property type="match status" value="1"/>
</dbReference>
<dbReference type="InterPro" id="IPR002692">
    <property type="entry name" value="S45"/>
</dbReference>
<evidence type="ECO:0000256" key="1">
    <source>
        <dbReference type="ARBA" id="ARBA00006586"/>
    </source>
</evidence>
<organism evidence="6 7">
    <name type="scientific">Fulvivirga imtechensis AK7</name>
    <dbReference type="NCBI Taxonomy" id="1237149"/>
    <lineage>
        <taxon>Bacteria</taxon>
        <taxon>Pseudomonadati</taxon>
        <taxon>Bacteroidota</taxon>
        <taxon>Cytophagia</taxon>
        <taxon>Cytophagales</taxon>
        <taxon>Fulvivirgaceae</taxon>
        <taxon>Fulvivirga</taxon>
    </lineage>
</organism>
<keyword evidence="5" id="KW-0106">Calcium</keyword>
<gene>
    <name evidence="6" type="ORF">C900_02620</name>
</gene>
<feature type="binding site" evidence="5">
    <location>
        <position position="318"/>
    </location>
    <ligand>
        <name>Ca(2+)</name>
        <dbReference type="ChEBI" id="CHEBI:29108"/>
    </ligand>
</feature>
<dbReference type="InterPro" id="IPR023343">
    <property type="entry name" value="Penicillin_amidase_dom1"/>
</dbReference>
<sequence>MKIIKYVFITLVMLLLVSSAFLFFYTRHLTPKYSGEADLPGLTQTAEVLFDSYGTPHIFAESDEDAFRALGYVHAQDRLWQMELMRRIAPGRLSELFGSDLVETDVFFRTLGIHEYSKSSVEALKKRGGKMLVLAEAYLQGVNQFQKDGPTPIECTMLGVEDEPFTLEDIYNITGYMSFSFANAFKTEPAVSAFAAMGYDYLKVFDLDTTRSERIKSYTTDSNHVAIANQVNEVFNKLPLAPFIGSNSWVIAPQKSSTGRVILCNDPHIGYSQPAVWYEAHLSSPGLNYVGYHVAGVPFAFLVHSEYVANGLTMFENDDVDFYREQVNEQNPDQYWAVDHWEAFDKRREVIKVKDSADVEIEVRLTRHGPVINEAIKGLAETEAPISVWWVYFKFPNYILDAAHEMAVAKNMEDMRKAAEKIHAPGLNLMYGDNDGNVAWWAVGKLVKRPSHVNSKLILDGASGADDPQGYYEFNENPQAVNPPWGYVYSANNQPVMNIEDSTVLYPGYYLPGNRAERIVKVLEAQEKFSKDDLKNLFLDSKSISAIEMQKSLMSLVEINALNEGERTALEQFNSWDGMHEEDTYGAAIYYTWVYFIYEIAMIDDLKERFGEKGSDIFKAFMSAHLMKRSIPTFISAADSPWWDDVATETTEGRPEMVTAAFKETVRYLSDRFGEDQENWKWTNVHTLEHPHPLGAVDMLKPLFNVGPFAITGSDMVVNNQGFPFSKDKLFNVSFGPSTRRIIDFSDINNSESILPTGQSGVPFSDHYDDQSEMYIKGGWRPVYLSRTKIEENATLLTLKPTN</sequence>
<comment type="caution">
    <text evidence="6">The sequence shown here is derived from an EMBL/GenBank/DDBJ whole genome shotgun (WGS) entry which is preliminary data.</text>
</comment>
<feature type="binding site" evidence="5">
    <location>
        <position position="188"/>
    </location>
    <ligand>
        <name>Ca(2+)</name>
        <dbReference type="ChEBI" id="CHEBI:29108"/>
    </ligand>
</feature>
<dbReference type="InterPro" id="IPR014395">
    <property type="entry name" value="Pen/GL7ACA/AHL_acylase"/>
</dbReference>
<dbReference type="GO" id="GO:0046872">
    <property type="term" value="F:metal ion binding"/>
    <property type="evidence" value="ECO:0007669"/>
    <property type="project" value="UniProtKB-KW"/>
</dbReference>
<dbReference type="InterPro" id="IPR029055">
    <property type="entry name" value="Ntn_hydrolases_N"/>
</dbReference>
<proteinExistence type="inferred from homology"/>
<dbReference type="STRING" id="1237149.C900_02620"/>
<dbReference type="Gene3D" id="2.30.120.10">
    <property type="match status" value="1"/>
</dbReference>
<dbReference type="EMBL" id="AMZN01000004">
    <property type="protein sequence ID" value="ELR73535.1"/>
    <property type="molecule type" value="Genomic_DNA"/>
</dbReference>
<dbReference type="InterPro" id="IPR043147">
    <property type="entry name" value="Penicillin_amidase_A-knob"/>
</dbReference>
<comment type="cofactor">
    <cofactor evidence="5">
        <name>Ca(2+)</name>
        <dbReference type="ChEBI" id="CHEBI:29108"/>
    </cofactor>
    <text evidence="5">Binds 1 Ca(2+) ion per dimer.</text>
</comment>
<evidence type="ECO:0000313" key="7">
    <source>
        <dbReference type="Proteomes" id="UP000011135"/>
    </source>
</evidence>
<dbReference type="AlphaFoldDB" id="L8JXL9"/>
<evidence type="ECO:0000256" key="3">
    <source>
        <dbReference type="ARBA" id="ARBA00023145"/>
    </source>
</evidence>
<feature type="binding site" evidence="5">
    <location>
        <position position="320"/>
    </location>
    <ligand>
        <name>Ca(2+)</name>
        <dbReference type="ChEBI" id="CHEBI:29108"/>
    </ligand>
</feature>
<dbReference type="CDD" id="cd03747">
    <property type="entry name" value="Ntn_PGA_like"/>
    <property type="match status" value="1"/>
</dbReference>